<feature type="region of interest" description="Disordered" evidence="2">
    <location>
        <begin position="39"/>
        <end position="63"/>
    </location>
</feature>
<feature type="compositionally biased region" description="Polar residues" evidence="2">
    <location>
        <begin position="9"/>
        <end position="21"/>
    </location>
</feature>
<dbReference type="AlphaFoldDB" id="A0A7S2S7B0"/>
<evidence type="ECO:0000256" key="2">
    <source>
        <dbReference type="SAM" id="MobiDB-lite"/>
    </source>
</evidence>
<protein>
    <submittedName>
        <fullName evidence="3">Uncharacterized protein</fullName>
    </submittedName>
</protein>
<feature type="compositionally biased region" description="Polar residues" evidence="2">
    <location>
        <begin position="106"/>
        <end position="119"/>
    </location>
</feature>
<accession>A0A7S2S7B0</accession>
<keyword evidence="1" id="KW-0175">Coiled coil</keyword>
<dbReference type="EMBL" id="HBHI01024701">
    <property type="protein sequence ID" value="CAD9691703.1"/>
    <property type="molecule type" value="Transcribed_RNA"/>
</dbReference>
<feature type="region of interest" description="Disordered" evidence="2">
    <location>
        <begin position="101"/>
        <end position="133"/>
    </location>
</feature>
<evidence type="ECO:0000313" key="3">
    <source>
        <dbReference type="EMBL" id="CAD9691703.1"/>
    </source>
</evidence>
<reference evidence="3" key="1">
    <citation type="submission" date="2021-01" db="EMBL/GenBank/DDBJ databases">
        <authorList>
            <person name="Corre E."/>
            <person name="Pelletier E."/>
            <person name="Niang G."/>
            <person name="Scheremetjew M."/>
            <person name="Finn R."/>
            <person name="Kale V."/>
            <person name="Holt S."/>
            <person name="Cochrane G."/>
            <person name="Meng A."/>
            <person name="Brown T."/>
            <person name="Cohen L."/>
        </authorList>
    </citation>
    <scope>NUCLEOTIDE SEQUENCE</scope>
    <source>
        <strain evidence="3">CCMP1452</strain>
    </source>
</reference>
<feature type="coiled-coil region" evidence="1">
    <location>
        <begin position="243"/>
        <end position="314"/>
    </location>
</feature>
<organism evidence="3">
    <name type="scientific">Eucampia antarctica</name>
    <dbReference type="NCBI Taxonomy" id="49252"/>
    <lineage>
        <taxon>Eukaryota</taxon>
        <taxon>Sar</taxon>
        <taxon>Stramenopiles</taxon>
        <taxon>Ochrophyta</taxon>
        <taxon>Bacillariophyta</taxon>
        <taxon>Mediophyceae</taxon>
        <taxon>Biddulphiophycidae</taxon>
        <taxon>Hemiaulales</taxon>
        <taxon>Hemiaulaceae</taxon>
        <taxon>Eucampia</taxon>
    </lineage>
</organism>
<gene>
    <name evidence="3" type="ORF">EANT1437_LOCUS12678</name>
</gene>
<sequence>MTLHLKSGLKSNTISSQTTPGRTRIRTYRKQDSFSYLPSNLRISKSPPVSSSSVATDTEFSSEVAVKKKKEGRLRRSRKQISKKVAFVNAVLMPNLLRRHKRIEGDNTTPSFPNKQSIPSEEEERDIGKTKETRRSSDLFEVEFQPIPISTTKMASAVNMAMVASGVKSPVSLINIKGEKSDQAFTKVGGKWVMVGAAGTAGLCLTTYALPSHALVDVSSLATTAFAPYVVYQKSELSELGSFREQQNALRETVNQITEENNKLKGNVDRLETSVDQLEEVEKNLSKLANTDNVDRLVSAVKETKKLNKEIKENLEARIAQDIITTVLRCDRDGDLALGKGEMNRLCFRLQSSAGYDFNDKKFRAVVGKPDVAGGYSIGKIMQVIRNLLDDKLSKEENIFELKPQKNMKFEA</sequence>
<feature type="compositionally biased region" description="Low complexity" evidence="2">
    <location>
        <begin position="44"/>
        <end position="54"/>
    </location>
</feature>
<proteinExistence type="predicted"/>
<evidence type="ECO:0000256" key="1">
    <source>
        <dbReference type="SAM" id="Coils"/>
    </source>
</evidence>
<feature type="region of interest" description="Disordered" evidence="2">
    <location>
        <begin position="1"/>
        <end position="24"/>
    </location>
</feature>
<name>A0A7S2S7B0_9STRA</name>